<dbReference type="InterPro" id="IPR008258">
    <property type="entry name" value="Transglycosylase_SLT_dom_1"/>
</dbReference>
<evidence type="ECO:0000259" key="3">
    <source>
        <dbReference type="Pfam" id="PF01464"/>
    </source>
</evidence>
<dbReference type="PANTHER" id="PTHR37423">
    <property type="entry name" value="SOLUBLE LYTIC MUREIN TRANSGLYCOSYLASE-RELATED"/>
    <property type="match status" value="1"/>
</dbReference>
<dbReference type="Gene3D" id="1.10.530.10">
    <property type="match status" value="1"/>
</dbReference>
<dbReference type="SUPFAM" id="SSF53955">
    <property type="entry name" value="Lysozyme-like"/>
    <property type="match status" value="1"/>
</dbReference>
<protein>
    <submittedName>
        <fullName evidence="4">Membrane-bound lytic murein transglycosylase MltF</fullName>
    </submittedName>
</protein>
<dbReference type="EMBL" id="JAPHEG010000002">
    <property type="protein sequence ID" value="MDF2953328.1"/>
    <property type="molecule type" value="Genomic_DNA"/>
</dbReference>
<feature type="transmembrane region" description="Helical" evidence="2">
    <location>
        <begin position="12"/>
        <end position="29"/>
    </location>
</feature>
<sequence length="335" mass="38998">MSLGKCLECKKFVNVTFPLFLLLFLFLPIKVNSESELLNKEFYQNDAYEATDELPSEVIKNLPSDINAQVAYFLKYFTEQKREVVENWLARCSLFLPYFKIIFKEYELPEDLVYLAYIESGCNPFATSPAGAAGIWQFMKLTAKKYGLKINYWVDERRDFIKSTHAAAQYLKTLYKKFGDWRIAIASYNLGESRLRRILKARNFADYWQVINSDRIPAETNAYLPKWMAITLIAKNPEEYGFSVPTNEVVDYEEITVNGGVDLKVFSVAGDIDYQMLLLLNAELRKKVTPPGTFYKLKIPFGKKKILQEELSSLKTVVKRKRFYRKRINIVTFPE</sequence>
<evidence type="ECO:0000256" key="2">
    <source>
        <dbReference type="SAM" id="Phobius"/>
    </source>
</evidence>
<organism evidence="4 5">
    <name type="scientific">Candidatus Thermodesulfobacterium syntrophicum</name>
    <dbReference type="NCBI Taxonomy" id="3060442"/>
    <lineage>
        <taxon>Bacteria</taxon>
        <taxon>Pseudomonadati</taxon>
        <taxon>Thermodesulfobacteriota</taxon>
        <taxon>Thermodesulfobacteria</taxon>
        <taxon>Thermodesulfobacteriales</taxon>
        <taxon>Thermodesulfobacteriaceae</taxon>
        <taxon>Thermodesulfobacterium</taxon>
    </lineage>
</organism>
<proteinExistence type="inferred from homology"/>
<comment type="caution">
    <text evidence="4">The sequence shown here is derived from an EMBL/GenBank/DDBJ whole genome shotgun (WGS) entry which is preliminary data.</text>
</comment>
<evidence type="ECO:0000313" key="4">
    <source>
        <dbReference type="EMBL" id="MDF2953328.1"/>
    </source>
</evidence>
<dbReference type="Pfam" id="PF01464">
    <property type="entry name" value="SLT"/>
    <property type="match status" value="1"/>
</dbReference>
<reference evidence="4" key="1">
    <citation type="submission" date="2022-11" db="EMBL/GenBank/DDBJ databases">
        <title>Candidatus Alkanophaga archaea from heated hydrothermal vent sediment oxidize petroleum alkanes.</title>
        <authorList>
            <person name="Zehnle H."/>
            <person name="Laso-Perez R."/>
            <person name="Lipp J."/>
            <person name="Teske A."/>
            <person name="Wegener G."/>
        </authorList>
    </citation>
    <scope>NUCLEOTIDE SEQUENCE</scope>
    <source>
        <strain evidence="4">MCA70</strain>
    </source>
</reference>
<comment type="similarity">
    <text evidence="1">Belongs to the transglycosylase Slt family.</text>
</comment>
<evidence type="ECO:0000313" key="5">
    <source>
        <dbReference type="Proteomes" id="UP001144110"/>
    </source>
</evidence>
<dbReference type="GO" id="GO:0016020">
    <property type="term" value="C:membrane"/>
    <property type="evidence" value="ECO:0007669"/>
    <property type="project" value="InterPro"/>
</dbReference>
<dbReference type="PANTHER" id="PTHR37423:SF2">
    <property type="entry name" value="MEMBRANE-BOUND LYTIC MUREIN TRANSGLYCOSYLASE C"/>
    <property type="match status" value="1"/>
</dbReference>
<evidence type="ECO:0000256" key="1">
    <source>
        <dbReference type="ARBA" id="ARBA00007734"/>
    </source>
</evidence>
<dbReference type="PROSITE" id="PS00922">
    <property type="entry name" value="TRANSGLYCOSYLASE"/>
    <property type="match status" value="1"/>
</dbReference>
<feature type="domain" description="Transglycosylase SLT" evidence="3">
    <location>
        <begin position="105"/>
        <end position="209"/>
    </location>
</feature>
<name>A0AAE3P4U3_9BACT</name>
<dbReference type="InterPro" id="IPR023346">
    <property type="entry name" value="Lysozyme-like_dom_sf"/>
</dbReference>
<dbReference type="CDD" id="cd16894">
    <property type="entry name" value="MltD-like"/>
    <property type="match status" value="1"/>
</dbReference>
<gene>
    <name evidence="4" type="ORF">OD816_000573</name>
</gene>
<dbReference type="AlphaFoldDB" id="A0AAE3P4U3"/>
<dbReference type="Proteomes" id="UP001144110">
    <property type="component" value="Unassembled WGS sequence"/>
</dbReference>
<accession>A0AAE3P4U3</accession>
<dbReference type="GO" id="GO:0000270">
    <property type="term" value="P:peptidoglycan metabolic process"/>
    <property type="evidence" value="ECO:0007669"/>
    <property type="project" value="InterPro"/>
</dbReference>
<keyword evidence="2" id="KW-1133">Transmembrane helix</keyword>
<dbReference type="InterPro" id="IPR000189">
    <property type="entry name" value="Transglyc_AS"/>
</dbReference>
<keyword evidence="2" id="KW-0812">Transmembrane</keyword>
<dbReference type="GO" id="GO:0008933">
    <property type="term" value="F:peptidoglycan lytic transglycosylase activity"/>
    <property type="evidence" value="ECO:0007669"/>
    <property type="project" value="InterPro"/>
</dbReference>
<keyword evidence="2" id="KW-0472">Membrane</keyword>